<evidence type="ECO:0000256" key="1">
    <source>
        <dbReference type="ARBA" id="ARBA00022588"/>
    </source>
</evidence>
<dbReference type="FunFam" id="1.25.40.10:FF:000036">
    <property type="entry name" value="interferon-induced protein with tetratricopeptide repeats 5"/>
    <property type="match status" value="1"/>
</dbReference>
<dbReference type="InterPro" id="IPR011990">
    <property type="entry name" value="TPR-like_helical_dom_sf"/>
</dbReference>
<protein>
    <submittedName>
        <fullName evidence="7">IFIT5 protein</fullName>
    </submittedName>
</protein>
<feature type="repeat" description="TPR" evidence="6">
    <location>
        <begin position="428"/>
        <end position="461"/>
    </location>
</feature>
<evidence type="ECO:0000256" key="2">
    <source>
        <dbReference type="ARBA" id="ARBA00022737"/>
    </source>
</evidence>
<feature type="repeat" description="TPR" evidence="6">
    <location>
        <begin position="247"/>
        <end position="280"/>
    </location>
</feature>
<evidence type="ECO:0000256" key="6">
    <source>
        <dbReference type="PROSITE-ProRule" id="PRU00339"/>
    </source>
</evidence>
<dbReference type="Pfam" id="PF13181">
    <property type="entry name" value="TPR_8"/>
    <property type="match status" value="4"/>
</dbReference>
<evidence type="ECO:0000256" key="3">
    <source>
        <dbReference type="ARBA" id="ARBA00022803"/>
    </source>
</evidence>
<dbReference type="GO" id="GO:0045087">
    <property type="term" value="P:innate immune response"/>
    <property type="evidence" value="ECO:0007669"/>
    <property type="project" value="UniProtKB-KW"/>
</dbReference>
<dbReference type="SMART" id="SM00028">
    <property type="entry name" value="TPR"/>
    <property type="match status" value="7"/>
</dbReference>
<evidence type="ECO:0000313" key="8">
    <source>
        <dbReference type="Proteomes" id="UP000542689"/>
    </source>
</evidence>
<evidence type="ECO:0000313" key="7">
    <source>
        <dbReference type="EMBL" id="NWW59845.1"/>
    </source>
</evidence>
<dbReference type="PROSITE" id="PS50005">
    <property type="entry name" value="TPR"/>
    <property type="match status" value="3"/>
</dbReference>
<dbReference type="InterPro" id="IPR019734">
    <property type="entry name" value="TPR_rpt"/>
</dbReference>
<dbReference type="PANTHER" id="PTHR10271:SF0">
    <property type="entry name" value="INTERFERON-INDUCED PROTEIN WITH TETRATRICOPEPTIDE REPEATS 5"/>
    <property type="match status" value="1"/>
</dbReference>
<keyword evidence="8" id="KW-1185">Reference proteome</keyword>
<feature type="non-terminal residue" evidence="7">
    <location>
        <position position="475"/>
    </location>
</feature>
<dbReference type="EMBL" id="VZRS01005152">
    <property type="protein sequence ID" value="NWW59845.1"/>
    <property type="molecule type" value="Genomic_DNA"/>
</dbReference>
<dbReference type="AlphaFoldDB" id="A0A7K6PGT2"/>
<evidence type="ECO:0000256" key="5">
    <source>
        <dbReference type="ARBA" id="ARBA00038336"/>
    </source>
</evidence>
<gene>
    <name evidence="7" type="primary">Ifit5</name>
    <name evidence="7" type="ORF">IFRKOW_R13244</name>
</gene>
<comment type="caution">
    <text evidence="7">The sequence shown here is derived from an EMBL/GenBank/DDBJ whole genome shotgun (WGS) entry which is preliminary data.</text>
</comment>
<keyword evidence="1" id="KW-0399">Innate immunity</keyword>
<organism evidence="7 8">
    <name type="scientific">Ifrita kowaldi</name>
    <name type="common">blue-capped ifrita</name>
    <dbReference type="NCBI Taxonomy" id="461245"/>
    <lineage>
        <taxon>Eukaryota</taxon>
        <taxon>Metazoa</taxon>
        <taxon>Chordata</taxon>
        <taxon>Craniata</taxon>
        <taxon>Vertebrata</taxon>
        <taxon>Euteleostomi</taxon>
        <taxon>Archelosauria</taxon>
        <taxon>Archosauria</taxon>
        <taxon>Dinosauria</taxon>
        <taxon>Saurischia</taxon>
        <taxon>Theropoda</taxon>
        <taxon>Coelurosauria</taxon>
        <taxon>Aves</taxon>
        <taxon>Neognathae</taxon>
        <taxon>Neoaves</taxon>
        <taxon>Telluraves</taxon>
        <taxon>Australaves</taxon>
        <taxon>Passeriformes</taxon>
        <taxon>Corvoidea</taxon>
        <taxon>Cinclosomatidae</taxon>
        <taxon>Ifrita</taxon>
    </lineage>
</organism>
<sequence>STISENSLKTSLLQLECHFTWTLLKEHVGLEALEETVRDHIKFVKESNITDYNMLSYVCHLKNSNEEALSNLKKAEEAVQKHHPGEIARSLVTWGNYAWIYYHMQRYEEAQTYVSKVENSCKKLSSIAHGKIQLPEIYAEQGWASLRFGVNYYERAMNCFEKALESEPDNPDFNAGYAIAMYRLDILADRYCEERKPCLEVLKQAVELNPKNTTLLALLALQLQRLKRGNEGERYIEKALQITPDFPVFLRYAANFYRKKGEVGKAVKILKKALALTPKSIFLHHQLGLSYRFKVLQLKKTGYTSQEEVENLIQLAIFHFKTVVDKKPTFISAHSDLANTYALCKRYEEAEEIFQEVLQRNNLSCGEKQEVYLNYGNFQHFHMNSESKAIKCYIEGLKMEKDSYGRRKCREAVEKLLKQKIESRLGDATDIATLGLVHNLNGEKQKAIECYATAIALDPSNEEYQTALFELQLSI</sequence>
<keyword evidence="3 6" id="KW-0802">TPR repeat</keyword>
<keyword evidence="2" id="KW-0677">Repeat</keyword>
<accession>A0A7K6PGT2</accession>
<reference evidence="7 8" key="1">
    <citation type="submission" date="2019-09" db="EMBL/GenBank/DDBJ databases">
        <title>Bird 10,000 Genomes (B10K) Project - Family phase.</title>
        <authorList>
            <person name="Zhang G."/>
        </authorList>
    </citation>
    <scope>NUCLEOTIDE SEQUENCE [LARGE SCALE GENOMIC DNA]</scope>
    <source>
        <strain evidence="7">B10K-DU-029-41</strain>
        <tissue evidence="7">Liver</tissue>
    </source>
</reference>
<dbReference type="Pfam" id="PF13374">
    <property type="entry name" value="TPR_10"/>
    <property type="match status" value="1"/>
</dbReference>
<evidence type="ECO:0000256" key="4">
    <source>
        <dbReference type="ARBA" id="ARBA00022859"/>
    </source>
</evidence>
<feature type="repeat" description="TPR" evidence="6">
    <location>
        <begin position="137"/>
        <end position="170"/>
    </location>
</feature>
<comment type="similarity">
    <text evidence="5">Belongs to the IFIT family.</text>
</comment>
<dbReference type="Proteomes" id="UP000542689">
    <property type="component" value="Unassembled WGS sequence"/>
</dbReference>
<feature type="non-terminal residue" evidence="7">
    <location>
        <position position="1"/>
    </location>
</feature>
<dbReference type="PANTHER" id="PTHR10271">
    <property type="entry name" value="INTERFERON-INDUCED PROTEIN WITH TETRATRICOPEPTIDE REPEATS"/>
    <property type="match status" value="1"/>
</dbReference>
<dbReference type="Gene3D" id="1.25.40.10">
    <property type="entry name" value="Tetratricopeptide repeat domain"/>
    <property type="match status" value="3"/>
</dbReference>
<dbReference type="SUPFAM" id="SSF48452">
    <property type="entry name" value="TPR-like"/>
    <property type="match status" value="3"/>
</dbReference>
<keyword evidence="4" id="KW-0391">Immunity</keyword>
<name>A0A7K6PGT2_9CORV</name>
<proteinExistence type="inferred from homology"/>
<dbReference type="GO" id="GO:0005829">
    <property type="term" value="C:cytosol"/>
    <property type="evidence" value="ECO:0007669"/>
    <property type="project" value="TreeGrafter"/>
</dbReference>
<dbReference type="GO" id="GO:0051607">
    <property type="term" value="P:defense response to virus"/>
    <property type="evidence" value="ECO:0007669"/>
    <property type="project" value="TreeGrafter"/>
</dbReference>